<dbReference type="PROSITE" id="PS50931">
    <property type="entry name" value="HTH_LYSR"/>
    <property type="match status" value="1"/>
</dbReference>
<keyword evidence="4" id="KW-0804">Transcription</keyword>
<keyword evidence="2" id="KW-0805">Transcription regulation</keyword>
<evidence type="ECO:0000313" key="6">
    <source>
        <dbReference type="EMBL" id="MEJ5901943.1"/>
    </source>
</evidence>
<dbReference type="Pfam" id="PF03466">
    <property type="entry name" value="LysR_substrate"/>
    <property type="match status" value="1"/>
</dbReference>
<dbReference type="FunFam" id="1.10.10.10:FF:000001">
    <property type="entry name" value="LysR family transcriptional regulator"/>
    <property type="match status" value="1"/>
</dbReference>
<evidence type="ECO:0000256" key="3">
    <source>
        <dbReference type="ARBA" id="ARBA00023125"/>
    </source>
</evidence>
<dbReference type="RefSeq" id="WP_339441120.1">
    <property type="nucleotide sequence ID" value="NZ_JBBHKQ010000002.1"/>
</dbReference>
<dbReference type="Proteomes" id="UP001362311">
    <property type="component" value="Unassembled WGS sequence"/>
</dbReference>
<evidence type="ECO:0000256" key="1">
    <source>
        <dbReference type="ARBA" id="ARBA00009437"/>
    </source>
</evidence>
<dbReference type="GO" id="GO:0003677">
    <property type="term" value="F:DNA binding"/>
    <property type="evidence" value="ECO:0007669"/>
    <property type="project" value="UniProtKB-KW"/>
</dbReference>
<accession>A0ABD5K3C1</accession>
<protein>
    <submittedName>
        <fullName evidence="6">LysR family transcriptional regulator</fullName>
    </submittedName>
</protein>
<dbReference type="CDD" id="cd08476">
    <property type="entry name" value="PBP2_CrgA_like_7"/>
    <property type="match status" value="1"/>
</dbReference>
<feature type="domain" description="HTH lysR-type" evidence="5">
    <location>
        <begin position="12"/>
        <end position="69"/>
    </location>
</feature>
<comment type="caution">
    <text evidence="6">The sequence shown here is derived from an EMBL/GenBank/DDBJ whole genome shotgun (WGS) entry which is preliminary data.</text>
</comment>
<dbReference type="Gene3D" id="1.10.10.10">
    <property type="entry name" value="Winged helix-like DNA-binding domain superfamily/Winged helix DNA-binding domain"/>
    <property type="match status" value="1"/>
</dbReference>
<dbReference type="InterPro" id="IPR036390">
    <property type="entry name" value="WH_DNA-bd_sf"/>
</dbReference>
<dbReference type="Pfam" id="PF00126">
    <property type="entry name" value="HTH_1"/>
    <property type="match status" value="1"/>
</dbReference>
<name>A0ABD5K3C1_9HYPH</name>
<proteinExistence type="inferred from homology"/>
<evidence type="ECO:0000256" key="4">
    <source>
        <dbReference type="ARBA" id="ARBA00023163"/>
    </source>
</evidence>
<dbReference type="AlphaFoldDB" id="A0ABD5K3C1"/>
<evidence type="ECO:0000259" key="5">
    <source>
        <dbReference type="PROSITE" id="PS50931"/>
    </source>
</evidence>
<organism evidence="6 7">
    <name type="scientific">Ochrobactrum teleogrylli</name>
    <dbReference type="NCBI Taxonomy" id="2479765"/>
    <lineage>
        <taxon>Bacteria</taxon>
        <taxon>Pseudomonadati</taxon>
        <taxon>Pseudomonadota</taxon>
        <taxon>Alphaproteobacteria</taxon>
        <taxon>Hyphomicrobiales</taxon>
        <taxon>Brucellaceae</taxon>
        <taxon>Brucella/Ochrobactrum group</taxon>
        <taxon>Ochrobactrum</taxon>
    </lineage>
</organism>
<gene>
    <name evidence="6" type="ORF">WIX40_17725</name>
</gene>
<evidence type="ECO:0000313" key="7">
    <source>
        <dbReference type="Proteomes" id="UP001362311"/>
    </source>
</evidence>
<evidence type="ECO:0000256" key="2">
    <source>
        <dbReference type="ARBA" id="ARBA00023015"/>
    </source>
</evidence>
<dbReference type="InterPro" id="IPR000847">
    <property type="entry name" value="LysR_HTH_N"/>
</dbReference>
<dbReference type="InterPro" id="IPR005119">
    <property type="entry name" value="LysR_subst-bd"/>
</dbReference>
<dbReference type="InterPro" id="IPR036388">
    <property type="entry name" value="WH-like_DNA-bd_sf"/>
</dbReference>
<sequence length="306" mass="33711">MEGFSGIKLKLDNIGALQTFVHAAEKRSFREAGQIVGLSASAVGKSVQKLEEQLGVRLFHRSTRSIALTTEGKLFLERCRRVLGELEVAQAELSQSSQGTHGRLKIGLPISSTLLVSAVSAFMKAYPEVDLELDISDRFADVIDEGFDVVIRTGKPKDSRLLYRKVGEFSWCLVASPDYIARCGAPKSVADLQNHRCLRHRYSETGKIAPWELAGQDDENSRAPETFTVTTVDSIIQLVLDGNGIAMLPSFSAKCRIRDGSLVDVLPGTANNTGIFYLLWPASRYPLARVRAFVDFVSKYLTEQLA</sequence>
<keyword evidence="3" id="KW-0238">DNA-binding</keyword>
<comment type="similarity">
    <text evidence="1">Belongs to the LysR transcriptional regulatory family.</text>
</comment>
<dbReference type="PANTHER" id="PTHR30537:SF72">
    <property type="entry name" value="LYSR FAMILY TRANSCRIPTIONAL REGULATOR"/>
    <property type="match status" value="1"/>
</dbReference>
<dbReference type="PANTHER" id="PTHR30537">
    <property type="entry name" value="HTH-TYPE TRANSCRIPTIONAL REGULATOR"/>
    <property type="match status" value="1"/>
</dbReference>
<dbReference type="EMBL" id="JBBHKQ010000002">
    <property type="protein sequence ID" value="MEJ5901943.1"/>
    <property type="molecule type" value="Genomic_DNA"/>
</dbReference>
<dbReference type="SUPFAM" id="SSF46785">
    <property type="entry name" value="Winged helix' DNA-binding domain"/>
    <property type="match status" value="1"/>
</dbReference>
<dbReference type="InterPro" id="IPR058163">
    <property type="entry name" value="LysR-type_TF_proteobact-type"/>
</dbReference>
<dbReference type="SUPFAM" id="SSF53850">
    <property type="entry name" value="Periplasmic binding protein-like II"/>
    <property type="match status" value="1"/>
</dbReference>
<dbReference type="Gene3D" id="3.40.190.290">
    <property type="match status" value="1"/>
</dbReference>
<reference evidence="6 7" key="1">
    <citation type="submission" date="2024-03" db="EMBL/GenBank/DDBJ databases">
        <title>Reference genomes for the five species model microbial community.</title>
        <authorList>
            <person name="Padfield D."/>
        </authorList>
    </citation>
    <scope>NUCLEOTIDE SEQUENCE [LARGE SCALE GENOMIC DNA]</scope>
    <source>
        <strain evidence="6 7">AB1</strain>
    </source>
</reference>